<evidence type="ECO:0000313" key="2">
    <source>
        <dbReference type="EMBL" id="KAG0485443.1"/>
    </source>
</evidence>
<keyword evidence="1" id="KW-1133">Transmembrane helix</keyword>
<dbReference type="EMBL" id="JADCNL010000004">
    <property type="protein sequence ID" value="KAG0485443.1"/>
    <property type="molecule type" value="Genomic_DNA"/>
</dbReference>
<reference evidence="2 3" key="1">
    <citation type="journal article" date="2020" name="Nat. Food">
        <title>A phased Vanilla planifolia genome enables genetic improvement of flavour and production.</title>
        <authorList>
            <person name="Hasing T."/>
            <person name="Tang H."/>
            <person name="Brym M."/>
            <person name="Khazi F."/>
            <person name="Huang T."/>
            <person name="Chambers A.H."/>
        </authorList>
    </citation>
    <scope>NUCLEOTIDE SEQUENCE [LARGE SCALE GENOMIC DNA]</scope>
    <source>
        <tissue evidence="2">Leaf</tissue>
    </source>
</reference>
<protein>
    <submittedName>
        <fullName evidence="2">Uncharacterized protein</fullName>
    </submittedName>
</protein>
<dbReference type="Proteomes" id="UP000636800">
    <property type="component" value="Unassembled WGS sequence"/>
</dbReference>
<accession>A0A835R816</accession>
<feature type="transmembrane region" description="Helical" evidence="1">
    <location>
        <begin position="102"/>
        <end position="126"/>
    </location>
</feature>
<proteinExistence type="predicted"/>
<dbReference type="AlphaFoldDB" id="A0A835R816"/>
<evidence type="ECO:0000256" key="1">
    <source>
        <dbReference type="SAM" id="Phobius"/>
    </source>
</evidence>
<sequence>MSFVCSYKDSSDFLYWIINSCANSAQLLKLFSLCSILHFPLLCIFCSLFLEQGMEAVKLMQHFLIWYQISIKNAPQLWLCLPTLPLLFIASSSSSSSHLFNILLHFHGPVTCFFGVYTTTNIPILYRP</sequence>
<gene>
    <name evidence="2" type="ORF">HPP92_009522</name>
</gene>
<feature type="transmembrane region" description="Helical" evidence="1">
    <location>
        <begin position="30"/>
        <end position="50"/>
    </location>
</feature>
<dbReference type="OrthoDB" id="271433at2759"/>
<keyword evidence="1" id="KW-0812">Transmembrane</keyword>
<evidence type="ECO:0000313" key="3">
    <source>
        <dbReference type="Proteomes" id="UP000636800"/>
    </source>
</evidence>
<organism evidence="2 3">
    <name type="scientific">Vanilla planifolia</name>
    <name type="common">Vanilla</name>
    <dbReference type="NCBI Taxonomy" id="51239"/>
    <lineage>
        <taxon>Eukaryota</taxon>
        <taxon>Viridiplantae</taxon>
        <taxon>Streptophyta</taxon>
        <taxon>Embryophyta</taxon>
        <taxon>Tracheophyta</taxon>
        <taxon>Spermatophyta</taxon>
        <taxon>Magnoliopsida</taxon>
        <taxon>Liliopsida</taxon>
        <taxon>Asparagales</taxon>
        <taxon>Orchidaceae</taxon>
        <taxon>Vanilloideae</taxon>
        <taxon>Vanilleae</taxon>
        <taxon>Vanilla</taxon>
    </lineage>
</organism>
<keyword evidence="1" id="KW-0472">Membrane</keyword>
<name>A0A835R816_VANPL</name>
<keyword evidence="3" id="KW-1185">Reference proteome</keyword>
<comment type="caution">
    <text evidence="2">The sequence shown here is derived from an EMBL/GenBank/DDBJ whole genome shotgun (WGS) entry which is preliminary data.</text>
</comment>